<accession>A0AAV4PSB2</accession>
<feature type="compositionally biased region" description="Basic residues" evidence="1">
    <location>
        <begin position="129"/>
        <end position="138"/>
    </location>
</feature>
<protein>
    <submittedName>
        <fullName evidence="2">Uncharacterized protein</fullName>
    </submittedName>
</protein>
<name>A0AAV4PSB2_CAEEX</name>
<dbReference type="EMBL" id="BPLR01005021">
    <property type="protein sequence ID" value="GIX99255.1"/>
    <property type="molecule type" value="Genomic_DNA"/>
</dbReference>
<feature type="compositionally biased region" description="Polar residues" evidence="1">
    <location>
        <begin position="106"/>
        <end position="121"/>
    </location>
</feature>
<gene>
    <name evidence="2" type="ORF">CEXT_116801</name>
</gene>
<keyword evidence="3" id="KW-1185">Reference proteome</keyword>
<feature type="region of interest" description="Disordered" evidence="1">
    <location>
        <begin position="92"/>
        <end position="138"/>
    </location>
</feature>
<organism evidence="2 3">
    <name type="scientific">Caerostris extrusa</name>
    <name type="common">Bark spider</name>
    <name type="synonym">Caerostris bankana</name>
    <dbReference type="NCBI Taxonomy" id="172846"/>
    <lineage>
        <taxon>Eukaryota</taxon>
        <taxon>Metazoa</taxon>
        <taxon>Ecdysozoa</taxon>
        <taxon>Arthropoda</taxon>
        <taxon>Chelicerata</taxon>
        <taxon>Arachnida</taxon>
        <taxon>Araneae</taxon>
        <taxon>Araneomorphae</taxon>
        <taxon>Entelegynae</taxon>
        <taxon>Araneoidea</taxon>
        <taxon>Araneidae</taxon>
        <taxon>Caerostris</taxon>
    </lineage>
</organism>
<evidence type="ECO:0000313" key="2">
    <source>
        <dbReference type="EMBL" id="GIX99255.1"/>
    </source>
</evidence>
<reference evidence="2 3" key="1">
    <citation type="submission" date="2021-06" db="EMBL/GenBank/DDBJ databases">
        <title>Caerostris extrusa draft genome.</title>
        <authorList>
            <person name="Kono N."/>
            <person name="Arakawa K."/>
        </authorList>
    </citation>
    <scope>NUCLEOTIDE SEQUENCE [LARGE SCALE GENOMIC DNA]</scope>
</reference>
<evidence type="ECO:0000313" key="3">
    <source>
        <dbReference type="Proteomes" id="UP001054945"/>
    </source>
</evidence>
<dbReference type="Proteomes" id="UP001054945">
    <property type="component" value="Unassembled WGS sequence"/>
</dbReference>
<comment type="caution">
    <text evidence="2">The sequence shown here is derived from an EMBL/GenBank/DDBJ whole genome shotgun (WGS) entry which is preliminary data.</text>
</comment>
<proteinExistence type="predicted"/>
<feature type="compositionally biased region" description="Low complexity" evidence="1">
    <location>
        <begin position="92"/>
        <end position="105"/>
    </location>
</feature>
<sequence length="190" mass="21483">MKRFEQHEEVLKRKIVDKKNKVRCQNLGKNKVSKISPENQIFESSPNAAQLSRTYSIENKLKDLQSVVLIDIAQELPTEVLQNYSISASSLNLSSENSNRSSKTNTVQNESIIKGSPTITNDVYPPSKTQKKRKLRSTRKISTLASEYKDISIDGTRVLCGKDKNLGNLLQQNSIRTKKPLFKHQGKTHS</sequence>
<dbReference type="AlphaFoldDB" id="A0AAV4PSB2"/>
<evidence type="ECO:0000256" key="1">
    <source>
        <dbReference type="SAM" id="MobiDB-lite"/>
    </source>
</evidence>